<feature type="compositionally biased region" description="Basic and acidic residues" evidence="1">
    <location>
        <begin position="1"/>
        <end position="10"/>
    </location>
</feature>
<dbReference type="AlphaFoldDB" id="A0AAW1CHV4"/>
<sequence length="134" mass="14806">MNPENIKCDSDPLDFLLPDEPSKMNTDPVTEFAYPNYLADQDCILEQQLKLDLDVCGLKPLPGRSGQCPKLDEQPSTSKIAAAKSGRSRGRPRKIKDLPGNINPSVLSNLLSKGFDSDTGYVCLPKKKRDENTK</sequence>
<evidence type="ECO:0000256" key="1">
    <source>
        <dbReference type="SAM" id="MobiDB-lite"/>
    </source>
</evidence>
<accession>A0AAW1CHV4</accession>
<evidence type="ECO:0000313" key="2">
    <source>
        <dbReference type="EMBL" id="KAK9497138.1"/>
    </source>
</evidence>
<organism evidence="2 3">
    <name type="scientific">Rhynocoris fuscipes</name>
    <dbReference type="NCBI Taxonomy" id="488301"/>
    <lineage>
        <taxon>Eukaryota</taxon>
        <taxon>Metazoa</taxon>
        <taxon>Ecdysozoa</taxon>
        <taxon>Arthropoda</taxon>
        <taxon>Hexapoda</taxon>
        <taxon>Insecta</taxon>
        <taxon>Pterygota</taxon>
        <taxon>Neoptera</taxon>
        <taxon>Paraneoptera</taxon>
        <taxon>Hemiptera</taxon>
        <taxon>Heteroptera</taxon>
        <taxon>Panheteroptera</taxon>
        <taxon>Cimicomorpha</taxon>
        <taxon>Reduviidae</taxon>
        <taxon>Harpactorinae</taxon>
        <taxon>Harpactorini</taxon>
        <taxon>Rhynocoris</taxon>
    </lineage>
</organism>
<name>A0AAW1CHV4_9HEMI</name>
<gene>
    <name evidence="2" type="ORF">O3M35_004512</name>
</gene>
<feature type="region of interest" description="Disordered" evidence="1">
    <location>
        <begin position="64"/>
        <end position="102"/>
    </location>
</feature>
<evidence type="ECO:0000313" key="3">
    <source>
        <dbReference type="Proteomes" id="UP001461498"/>
    </source>
</evidence>
<protein>
    <submittedName>
        <fullName evidence="2">Uncharacterized protein</fullName>
    </submittedName>
</protein>
<dbReference type="EMBL" id="JAPXFL010000015">
    <property type="protein sequence ID" value="KAK9497138.1"/>
    <property type="molecule type" value="Genomic_DNA"/>
</dbReference>
<feature type="region of interest" description="Disordered" evidence="1">
    <location>
        <begin position="1"/>
        <end position="22"/>
    </location>
</feature>
<reference evidence="2 3" key="1">
    <citation type="submission" date="2022-12" db="EMBL/GenBank/DDBJ databases">
        <title>Chromosome-level genome assembly of true bugs.</title>
        <authorList>
            <person name="Ma L."/>
            <person name="Li H."/>
        </authorList>
    </citation>
    <scope>NUCLEOTIDE SEQUENCE [LARGE SCALE GENOMIC DNA]</scope>
    <source>
        <strain evidence="2">Lab_2022b</strain>
    </source>
</reference>
<dbReference type="Proteomes" id="UP001461498">
    <property type="component" value="Unassembled WGS sequence"/>
</dbReference>
<keyword evidence="3" id="KW-1185">Reference proteome</keyword>
<comment type="caution">
    <text evidence="2">The sequence shown here is derived from an EMBL/GenBank/DDBJ whole genome shotgun (WGS) entry which is preliminary data.</text>
</comment>
<proteinExistence type="predicted"/>